<proteinExistence type="predicted"/>
<evidence type="ECO:0000313" key="2">
    <source>
        <dbReference type="Proteomes" id="UP000214688"/>
    </source>
</evidence>
<dbReference type="KEGG" id="tab:CIG75_05885"/>
<sequence>MDKRIGARVKMNHVRVVQNVSLSIMTNFCYVLEFQIQCTQSTLSIQKRNTGQIRGSEKGDEGQFYWYQMKWRCYYTIKHHEGCENKIKFQN</sequence>
<reference evidence="1 2" key="1">
    <citation type="journal article" date="2015" name="Int. J. Syst. Evol. Microbiol.">
        <title>Tumebacillus algifaecis sp. nov., isolated from decomposing algal scum.</title>
        <authorList>
            <person name="Wu Y.F."/>
            <person name="Zhang B."/>
            <person name="Xing P."/>
            <person name="Wu Q.L."/>
            <person name="Liu S.J."/>
        </authorList>
    </citation>
    <scope>NUCLEOTIDE SEQUENCE [LARGE SCALE GENOMIC DNA]</scope>
    <source>
        <strain evidence="1 2">THMBR28</strain>
    </source>
</reference>
<dbReference type="EMBL" id="CP022657">
    <property type="protein sequence ID" value="ASS74568.1"/>
    <property type="molecule type" value="Genomic_DNA"/>
</dbReference>
<dbReference type="Proteomes" id="UP000214688">
    <property type="component" value="Chromosome"/>
</dbReference>
<dbReference type="AlphaFoldDB" id="A0A223CZ22"/>
<keyword evidence="2" id="KW-1185">Reference proteome</keyword>
<accession>A0A223CZ22</accession>
<gene>
    <name evidence="1" type="ORF">CIG75_05885</name>
</gene>
<organism evidence="1 2">
    <name type="scientific">Tumebacillus algifaecis</name>
    <dbReference type="NCBI Taxonomy" id="1214604"/>
    <lineage>
        <taxon>Bacteria</taxon>
        <taxon>Bacillati</taxon>
        <taxon>Bacillota</taxon>
        <taxon>Bacilli</taxon>
        <taxon>Bacillales</taxon>
        <taxon>Alicyclobacillaceae</taxon>
        <taxon>Tumebacillus</taxon>
    </lineage>
</organism>
<evidence type="ECO:0000313" key="1">
    <source>
        <dbReference type="EMBL" id="ASS74568.1"/>
    </source>
</evidence>
<name>A0A223CZ22_9BACL</name>
<protein>
    <submittedName>
        <fullName evidence="1">Uncharacterized protein</fullName>
    </submittedName>
</protein>